<evidence type="ECO:0000313" key="4">
    <source>
        <dbReference type="Proteomes" id="UP000182783"/>
    </source>
</evidence>
<evidence type="ECO:0000313" key="2">
    <source>
        <dbReference type="EMBL" id="SDL84140.1"/>
    </source>
</evidence>
<dbReference type="RefSeq" id="WP_062523175.1">
    <property type="nucleotide sequence ID" value="NZ_CP048429.1"/>
</dbReference>
<accession>A0A1G9NCC7</accession>
<reference evidence="1 3" key="1">
    <citation type="submission" date="2015-08" db="EMBL/GenBank/DDBJ databases">
        <title>Genome of Paenibacillus jilunlii.</title>
        <authorList>
            <person name="Sant'Anna F.H."/>
            <person name="Ambrosini A."/>
            <person name="Souza R."/>
            <person name="Bach E."/>
            <person name="Fernandes G."/>
            <person name="Balsanelli E."/>
            <person name="Baura V.A."/>
            <person name="Pedrosa F.O."/>
            <person name="Souza E.M."/>
            <person name="Passaglia L."/>
        </authorList>
    </citation>
    <scope>NUCLEOTIDE SEQUENCE [LARGE SCALE GENOMIC DNA]</scope>
    <source>
        <strain evidence="1 3">DSM 23019</strain>
    </source>
</reference>
<organism evidence="2 4">
    <name type="scientific">Paenibacillus jilunlii</name>
    <dbReference type="NCBI Taxonomy" id="682956"/>
    <lineage>
        <taxon>Bacteria</taxon>
        <taxon>Bacillati</taxon>
        <taxon>Bacillota</taxon>
        <taxon>Bacilli</taxon>
        <taxon>Bacillales</taxon>
        <taxon>Paenibacillaceae</taxon>
        <taxon>Paenibacillus</taxon>
    </lineage>
</organism>
<dbReference type="Proteomes" id="UP000182783">
    <property type="component" value="Unassembled WGS sequence"/>
</dbReference>
<dbReference type="OrthoDB" id="5498197at2"/>
<dbReference type="Proteomes" id="UP000070252">
    <property type="component" value="Unassembled WGS sequence"/>
</dbReference>
<gene>
    <name evidence="1" type="ORF">AML91_12000</name>
    <name evidence="2" type="ORF">SAMN05216191_106129</name>
</gene>
<proteinExistence type="predicted"/>
<protein>
    <submittedName>
        <fullName evidence="2">Uncharacterized protein</fullName>
    </submittedName>
</protein>
<evidence type="ECO:0000313" key="1">
    <source>
        <dbReference type="EMBL" id="KWX75542.1"/>
    </source>
</evidence>
<evidence type="ECO:0000313" key="3">
    <source>
        <dbReference type="Proteomes" id="UP000070252"/>
    </source>
</evidence>
<sequence length="470" mass="51188">MQGLLERNRITTVMNPDISNMTACIENVKRAVLLNLQGPLDPTDYNQLRGRLYAAKDKLPRMYQQTVAIPFILALDELGQQGFSDLVARDPQRNGIARLMLDIAHCILQNGEGYNALATDAFQEIVSDLYDGFLSAEDRVGIKLPDLSVIPALVKWGEPDSGPYTWPSDATVAFNAGAALVNLPPANAFSGLLAWSSIPHEVCGHDILHADLGLMEELSRMVNIRLTEANIGSGLPEYWASRIDETAADVLGVLNLGPAAAIGLVGYFRGMNAAFSGQAKLRNAGPSRDPHAADILRGYLSAYATALLKFDQAEAWSKMIEAETDKDLTGIEIDGIAVDAAAAKRSAQIVATTIMTEKLHSLENHSLNEIQNWSNNDENIASSLRILLQTTGSLKEEYRSGYYAAHVVAAAVTAGLSAHSDLDIIFNRMQSLLKIMHDTNPAWGPLFVQHPGDITRHLLYYPAAPEELFL</sequence>
<reference evidence="2 4" key="2">
    <citation type="submission" date="2016-10" db="EMBL/GenBank/DDBJ databases">
        <authorList>
            <person name="de Groot N.N."/>
        </authorList>
    </citation>
    <scope>NUCLEOTIDE SEQUENCE [LARGE SCALE GENOMIC DNA]</scope>
    <source>
        <strain evidence="2 4">CGMCC 1.10239</strain>
    </source>
</reference>
<dbReference type="AlphaFoldDB" id="A0A1G9NCC7"/>
<dbReference type="EMBL" id="LIPY01000110">
    <property type="protein sequence ID" value="KWX75542.1"/>
    <property type="molecule type" value="Genomic_DNA"/>
</dbReference>
<keyword evidence="3" id="KW-1185">Reference proteome</keyword>
<name>A0A1G9NCC7_9BACL</name>
<dbReference type="EMBL" id="FNGM01000006">
    <property type="protein sequence ID" value="SDL84140.1"/>
    <property type="molecule type" value="Genomic_DNA"/>
</dbReference>